<dbReference type="eggNOG" id="ENOG502ZPYR">
    <property type="taxonomic scope" value="Bacteria"/>
</dbReference>
<accession>B8G793</accession>
<evidence type="ECO:0000313" key="1">
    <source>
        <dbReference type="EMBL" id="ACL24050.1"/>
    </source>
</evidence>
<dbReference type="OrthoDB" id="157264at2"/>
<name>B8G793_CHLAD</name>
<protein>
    <submittedName>
        <fullName evidence="1">Uncharacterized protein</fullName>
    </submittedName>
</protein>
<dbReference type="HOGENOM" id="CLU_1154795_0_0_0"/>
<proteinExistence type="predicted"/>
<reference evidence="1" key="1">
    <citation type="submission" date="2008-12" db="EMBL/GenBank/DDBJ databases">
        <title>Complete sequence of Chloroflexus aggregans DSM 9485.</title>
        <authorList>
            <consortium name="US DOE Joint Genome Institute"/>
            <person name="Lucas S."/>
            <person name="Copeland A."/>
            <person name="Lapidus A."/>
            <person name="Glavina del Rio T."/>
            <person name="Dalin E."/>
            <person name="Tice H."/>
            <person name="Pitluck S."/>
            <person name="Foster B."/>
            <person name="Larimer F."/>
            <person name="Land M."/>
            <person name="Hauser L."/>
            <person name="Kyrpides N."/>
            <person name="Mikhailova N."/>
            <person name="Bryant D."/>
            <person name="Richardson P."/>
        </authorList>
    </citation>
    <scope>NUCLEOTIDE SEQUENCE</scope>
    <source>
        <strain evidence="1">DSM 9485</strain>
    </source>
</reference>
<keyword evidence="2" id="KW-1185">Reference proteome</keyword>
<organism evidence="1 2">
    <name type="scientific">Chloroflexus aggregans (strain MD-66 / DSM 9485)</name>
    <dbReference type="NCBI Taxonomy" id="326427"/>
    <lineage>
        <taxon>Bacteria</taxon>
        <taxon>Bacillati</taxon>
        <taxon>Chloroflexota</taxon>
        <taxon>Chloroflexia</taxon>
        <taxon>Chloroflexales</taxon>
        <taxon>Chloroflexineae</taxon>
        <taxon>Chloroflexaceae</taxon>
        <taxon>Chloroflexus</taxon>
    </lineage>
</organism>
<gene>
    <name evidence="1" type="ordered locus">Cagg_1140</name>
</gene>
<dbReference type="KEGG" id="cag:Cagg_1140"/>
<evidence type="ECO:0000313" key="2">
    <source>
        <dbReference type="Proteomes" id="UP000002508"/>
    </source>
</evidence>
<dbReference type="Proteomes" id="UP000002508">
    <property type="component" value="Chromosome"/>
</dbReference>
<sequence>MWYNKERMYKHLFVFFVIGLIWVCSGCTARQRLPLPVDITEPATHGAQQVIAILYRDEQGSRLVNSLTVSGDRPLPLDTSPQQVWLGAVDPPDGVVLHTVGGVQYGFVIAQGRWLSAGLYGPGGAWSYALESPRLQAFEPETVDLAALLRDNRYEGMVVRVQANLIVASGTSLLVDAIGPGGVPVSTARQIKVLYGERDEPMLERLARSGSVRYGSVEVIGRWQQGRLEPLLITPLP</sequence>
<dbReference type="AlphaFoldDB" id="B8G793"/>
<dbReference type="EMBL" id="CP001337">
    <property type="protein sequence ID" value="ACL24050.1"/>
    <property type="molecule type" value="Genomic_DNA"/>
</dbReference>